<evidence type="ECO:0000256" key="2">
    <source>
        <dbReference type="ARBA" id="ARBA00022525"/>
    </source>
</evidence>
<feature type="compositionally biased region" description="Acidic residues" evidence="4">
    <location>
        <begin position="766"/>
        <end position="775"/>
    </location>
</feature>
<evidence type="ECO:0000313" key="8">
    <source>
        <dbReference type="EMBL" id="EED90728.1"/>
    </source>
</evidence>
<feature type="compositionally biased region" description="Low complexity" evidence="4">
    <location>
        <begin position="861"/>
        <end position="870"/>
    </location>
</feature>
<evidence type="ECO:0000256" key="5">
    <source>
        <dbReference type="SAM" id="Phobius"/>
    </source>
</evidence>
<keyword evidence="5" id="KW-0812">Transmembrane</keyword>
<feature type="transmembrane region" description="Helical" evidence="5">
    <location>
        <begin position="592"/>
        <end position="614"/>
    </location>
</feature>
<feature type="compositionally biased region" description="Low complexity" evidence="4">
    <location>
        <begin position="914"/>
        <end position="939"/>
    </location>
</feature>
<keyword evidence="3 6" id="KW-0732">Signal</keyword>
<dbReference type="GO" id="GO:0005576">
    <property type="term" value="C:extracellular region"/>
    <property type="evidence" value="ECO:0007669"/>
    <property type="project" value="UniProtKB-SubCell"/>
</dbReference>
<comment type="subcellular location">
    <subcellularLocation>
        <location evidence="1">Secreted</location>
    </subcellularLocation>
</comment>
<dbReference type="GeneID" id="7452879"/>
<organism evidence="8 9">
    <name type="scientific">Thalassiosira pseudonana</name>
    <name type="common">Marine diatom</name>
    <name type="synonym">Cyclotella nana</name>
    <dbReference type="NCBI Taxonomy" id="35128"/>
    <lineage>
        <taxon>Eukaryota</taxon>
        <taxon>Sar</taxon>
        <taxon>Stramenopiles</taxon>
        <taxon>Ochrophyta</taxon>
        <taxon>Bacillariophyta</taxon>
        <taxon>Coscinodiscophyceae</taxon>
        <taxon>Thalassiosirophycidae</taxon>
        <taxon>Thalassiosirales</taxon>
        <taxon>Thalassiosiraceae</taxon>
        <taxon>Thalassiosira</taxon>
    </lineage>
</organism>
<dbReference type="Gene3D" id="2.60.40.10">
    <property type="entry name" value="Immunoglobulins"/>
    <property type="match status" value="2"/>
</dbReference>
<feature type="region of interest" description="Disordered" evidence="4">
    <location>
        <begin position="903"/>
        <end position="1006"/>
    </location>
</feature>
<name>B8C7D7_THAPS</name>
<feature type="region of interest" description="Disordered" evidence="4">
    <location>
        <begin position="643"/>
        <end position="820"/>
    </location>
</feature>
<evidence type="ECO:0000259" key="7">
    <source>
        <dbReference type="Pfam" id="PF17210"/>
    </source>
</evidence>
<feature type="compositionally biased region" description="Polar residues" evidence="4">
    <location>
        <begin position="795"/>
        <end position="805"/>
    </location>
</feature>
<feature type="region of interest" description="Disordered" evidence="4">
    <location>
        <begin position="249"/>
        <end position="279"/>
    </location>
</feature>
<evidence type="ECO:0000256" key="1">
    <source>
        <dbReference type="ARBA" id="ARBA00004613"/>
    </source>
</evidence>
<evidence type="ECO:0000256" key="6">
    <source>
        <dbReference type="SAM" id="SignalP"/>
    </source>
</evidence>
<dbReference type="InterPro" id="IPR013783">
    <property type="entry name" value="Ig-like_fold"/>
</dbReference>
<keyword evidence="5" id="KW-1133">Transmembrane helix</keyword>
<feature type="compositionally biased region" description="Acidic residues" evidence="4">
    <location>
        <begin position="689"/>
        <end position="700"/>
    </location>
</feature>
<reference evidence="8 9" key="1">
    <citation type="journal article" date="2004" name="Science">
        <title>The genome of the diatom Thalassiosira pseudonana: ecology, evolution, and metabolism.</title>
        <authorList>
            <person name="Armbrust E.V."/>
            <person name="Berges J.A."/>
            <person name="Bowler C."/>
            <person name="Green B.R."/>
            <person name="Martinez D."/>
            <person name="Putnam N.H."/>
            <person name="Zhou S."/>
            <person name="Allen A.E."/>
            <person name="Apt K.E."/>
            <person name="Bechner M."/>
            <person name="Brzezinski M.A."/>
            <person name="Chaal B.K."/>
            <person name="Chiovitti A."/>
            <person name="Davis A.K."/>
            <person name="Demarest M.S."/>
            <person name="Detter J.C."/>
            <person name="Glavina T."/>
            <person name="Goodstein D."/>
            <person name="Hadi M.Z."/>
            <person name="Hellsten U."/>
            <person name="Hildebrand M."/>
            <person name="Jenkins B.D."/>
            <person name="Jurka J."/>
            <person name="Kapitonov V.V."/>
            <person name="Kroger N."/>
            <person name="Lau W.W."/>
            <person name="Lane T.W."/>
            <person name="Larimer F.W."/>
            <person name="Lippmeier J.C."/>
            <person name="Lucas S."/>
            <person name="Medina M."/>
            <person name="Montsant A."/>
            <person name="Obornik M."/>
            <person name="Parker M.S."/>
            <person name="Palenik B."/>
            <person name="Pazour G.J."/>
            <person name="Richardson P.M."/>
            <person name="Rynearson T.A."/>
            <person name="Saito M.A."/>
            <person name="Schwartz D.C."/>
            <person name="Thamatrakoln K."/>
            <person name="Valentin K."/>
            <person name="Vardi A."/>
            <person name="Wilkerson F.P."/>
            <person name="Rokhsar D.S."/>
        </authorList>
    </citation>
    <scope>NUCLEOTIDE SEQUENCE [LARGE SCALE GENOMIC DNA]</scope>
    <source>
        <strain evidence="8 9">CCMP1335</strain>
    </source>
</reference>
<dbReference type="Pfam" id="PF17210">
    <property type="entry name" value="SdrD_B"/>
    <property type="match status" value="2"/>
</dbReference>
<dbReference type="eggNOG" id="ENOG502RX70">
    <property type="taxonomic scope" value="Eukaryota"/>
</dbReference>
<keyword evidence="9" id="KW-1185">Reference proteome</keyword>
<dbReference type="RefSeq" id="XP_002291877.1">
    <property type="nucleotide sequence ID" value="XM_002291841.1"/>
</dbReference>
<dbReference type="EMBL" id="CM000644">
    <property type="protein sequence ID" value="EED90728.1"/>
    <property type="molecule type" value="Genomic_DNA"/>
</dbReference>
<gene>
    <name evidence="8" type="ORF">THAPSDRAFT_23841</name>
</gene>
<feature type="region of interest" description="Disordered" evidence="4">
    <location>
        <begin position="843"/>
        <end position="888"/>
    </location>
</feature>
<feature type="compositionally biased region" description="Pro residues" evidence="4">
    <location>
        <begin position="990"/>
        <end position="1006"/>
    </location>
</feature>
<evidence type="ECO:0000256" key="4">
    <source>
        <dbReference type="SAM" id="MobiDB-lite"/>
    </source>
</evidence>
<dbReference type="PaxDb" id="35128-Thaps23841"/>
<keyword evidence="5" id="KW-0472">Membrane</keyword>
<feature type="domain" description="SD-repeat containing protein B" evidence="7">
    <location>
        <begin position="416"/>
        <end position="540"/>
    </location>
</feature>
<feature type="domain" description="SD-repeat containing protein B" evidence="7">
    <location>
        <begin position="285"/>
        <end position="380"/>
    </location>
</feature>
<dbReference type="SUPFAM" id="SSF117074">
    <property type="entry name" value="Hypothetical protein PA1324"/>
    <property type="match status" value="2"/>
</dbReference>
<protein>
    <recommendedName>
        <fullName evidence="7">SD-repeat containing protein B domain-containing protein</fullName>
    </recommendedName>
</protein>
<evidence type="ECO:0000256" key="3">
    <source>
        <dbReference type="ARBA" id="ARBA00022729"/>
    </source>
</evidence>
<accession>B8C7D7</accession>
<evidence type="ECO:0000313" key="9">
    <source>
        <dbReference type="Proteomes" id="UP000001449"/>
    </source>
</evidence>
<dbReference type="HOGENOM" id="CLU_298706_0_0_1"/>
<dbReference type="AlphaFoldDB" id="B8C7D7"/>
<dbReference type="InParanoid" id="B8C7D7"/>
<keyword evidence="2" id="KW-0964">Secreted</keyword>
<reference evidence="8 9" key="2">
    <citation type="journal article" date="2008" name="Nature">
        <title>The Phaeodactylum genome reveals the evolutionary history of diatom genomes.</title>
        <authorList>
            <person name="Bowler C."/>
            <person name="Allen A.E."/>
            <person name="Badger J.H."/>
            <person name="Grimwood J."/>
            <person name="Jabbari K."/>
            <person name="Kuo A."/>
            <person name="Maheswari U."/>
            <person name="Martens C."/>
            <person name="Maumus F."/>
            <person name="Otillar R.P."/>
            <person name="Rayko E."/>
            <person name="Salamov A."/>
            <person name="Vandepoele K."/>
            <person name="Beszteri B."/>
            <person name="Gruber A."/>
            <person name="Heijde M."/>
            <person name="Katinka M."/>
            <person name="Mock T."/>
            <person name="Valentin K."/>
            <person name="Verret F."/>
            <person name="Berges J.A."/>
            <person name="Brownlee C."/>
            <person name="Cadoret J.P."/>
            <person name="Chiovitti A."/>
            <person name="Choi C.J."/>
            <person name="Coesel S."/>
            <person name="De Martino A."/>
            <person name="Detter J.C."/>
            <person name="Durkin C."/>
            <person name="Falciatore A."/>
            <person name="Fournet J."/>
            <person name="Haruta M."/>
            <person name="Huysman M.J."/>
            <person name="Jenkins B.D."/>
            <person name="Jiroutova K."/>
            <person name="Jorgensen R.E."/>
            <person name="Joubert Y."/>
            <person name="Kaplan A."/>
            <person name="Kroger N."/>
            <person name="Kroth P.G."/>
            <person name="La Roche J."/>
            <person name="Lindquist E."/>
            <person name="Lommer M."/>
            <person name="Martin-Jezequel V."/>
            <person name="Lopez P.J."/>
            <person name="Lucas S."/>
            <person name="Mangogna M."/>
            <person name="McGinnis K."/>
            <person name="Medlin L.K."/>
            <person name="Montsant A."/>
            <person name="Oudot-Le Secq M.P."/>
            <person name="Napoli C."/>
            <person name="Obornik M."/>
            <person name="Parker M.S."/>
            <person name="Petit J.L."/>
            <person name="Porcel B.M."/>
            <person name="Poulsen N."/>
            <person name="Robison M."/>
            <person name="Rychlewski L."/>
            <person name="Rynearson T.A."/>
            <person name="Schmutz J."/>
            <person name="Shapiro H."/>
            <person name="Siaut M."/>
            <person name="Stanley M."/>
            <person name="Sussman M.R."/>
            <person name="Taylor A.R."/>
            <person name="Vardi A."/>
            <person name="von Dassow P."/>
            <person name="Vyverman W."/>
            <person name="Willis A."/>
            <person name="Wyrwicz L.S."/>
            <person name="Rokhsar D.S."/>
            <person name="Weissenbach J."/>
            <person name="Armbrust E.V."/>
            <person name="Green B.R."/>
            <person name="Van de Peer Y."/>
            <person name="Grigoriev I.V."/>
        </authorList>
    </citation>
    <scope>NUCLEOTIDE SEQUENCE [LARGE SCALE GENOMIC DNA]</scope>
    <source>
        <strain evidence="8 9">CCMP1335</strain>
    </source>
</reference>
<feature type="compositionally biased region" description="Polar residues" evidence="4">
    <location>
        <begin position="648"/>
        <end position="670"/>
    </location>
</feature>
<proteinExistence type="predicted"/>
<dbReference type="KEGG" id="tps:THAPSDRAFT_23841"/>
<feature type="chain" id="PRO_5002866359" description="SD-repeat containing protein B domain-containing protein" evidence="6">
    <location>
        <begin position="21"/>
        <end position="1006"/>
    </location>
</feature>
<sequence length="1006" mass="110424">MMLAATLMGMFAVLMSGASSASSSSSRLPLLVKGAPSAGRTPINSPRGKRNQSFGTLYESSDAVMIEAGRRGSFRRNRREVHLAGYERRLQKSNPICKGTSLGPGESLNSNEFICYGRLRFGVDYRGRFMLGLAANNTNLLPETLAWQAHPTTLFVDSSRRFSYITLSASGNIVGYDENNIQIYDSNLDYYNNRIESKKDDSVLGFSASCSDVDDMPQGELCVELTSPPMPGFPMGTVTWGVRVDTSTIVPFDPPRTKGPTKPPTLQPSSAPSREPPPQTIIWGTVWVDEDEDGKMDVGESSLGGFNVELYECSDDGDALSLVNSMTTDSDGWYFFQVPEGRYRAYFQIDSDRYEFTSGKDTDVDDKKDSIGWTSCSSSTTDHAVQWNAGLYDHDASSDESATFSTAEKSPKAKSSMGGTIFLDNNENGTMDSSEMAVEEGFTVTDALIQVSLLDCNADKMVHSFDVAFPGEYSFDELTEGLYKVEFDIVIIVPNKQNKDSKLPMYSFYDESDDNKSSSFETNCVYLKRDEVNHSMHAGLRTTALKMSTKSSEDIGLSSLADGDMEMFSSSTGNTVLSEEQNVGSGDGQKPFVPALVGVIVAVIVLGVGAFIFAKRRGDSASILQMFSRVSVDELNSVEPSVKEEESAVSTTQSAPTTAVGSLFVESTNPVIEIDDAESSGESDSSASSDDDVYEEDNEDSRDGSTHSARRRSGVELDHRYQHPYHNIISSLDGSDEYLDSPTHDESQSATQPHSRHQRQRHSDYDDTSAQEEDGGFVYSDDCNDKDAVVVEQPQYYNAHNTSFDNAHYQQQSRPQYPPPYTHVASVSQYTSGQQVFYSNDGQYAGYYDTTSGGYPEYEDSASVSSNRSSDPPAASYQHLSPPLPHFNSQDYWNATEYYQYQPNEHYEGDSGRPSESSSLSDPESSTGWSSSSRSKSAPPSRPAEVWTQDGVSMASHNHVDDESCASDQSSDPPGASYKAIGAMQRRSFTPPPPRSNHFPPPPRRR</sequence>
<dbReference type="Proteomes" id="UP000001449">
    <property type="component" value="Chromosome 8"/>
</dbReference>
<dbReference type="InterPro" id="IPR033764">
    <property type="entry name" value="Sdr_B"/>
</dbReference>
<feature type="signal peptide" evidence="6">
    <location>
        <begin position="1"/>
        <end position="20"/>
    </location>
</feature>